<feature type="compositionally biased region" description="Polar residues" evidence="1">
    <location>
        <begin position="1172"/>
        <end position="1182"/>
    </location>
</feature>
<evidence type="ECO:0000256" key="2">
    <source>
        <dbReference type="SAM" id="Phobius"/>
    </source>
</evidence>
<feature type="compositionally biased region" description="Pro residues" evidence="1">
    <location>
        <begin position="1213"/>
        <end position="1223"/>
    </location>
</feature>
<feature type="compositionally biased region" description="Polar residues" evidence="1">
    <location>
        <begin position="277"/>
        <end position="292"/>
    </location>
</feature>
<name>A0A9W8Z6X5_9PLEO</name>
<feature type="region of interest" description="Disordered" evidence="1">
    <location>
        <begin position="757"/>
        <end position="901"/>
    </location>
</feature>
<feature type="transmembrane region" description="Helical" evidence="2">
    <location>
        <begin position="1546"/>
        <end position="1566"/>
    </location>
</feature>
<feature type="compositionally biased region" description="Polar residues" evidence="1">
    <location>
        <begin position="222"/>
        <end position="247"/>
    </location>
</feature>
<dbReference type="OrthoDB" id="5423926at2759"/>
<feature type="compositionally biased region" description="Polar residues" evidence="1">
    <location>
        <begin position="1426"/>
        <end position="1437"/>
    </location>
</feature>
<comment type="caution">
    <text evidence="3">The sequence shown here is derived from an EMBL/GenBank/DDBJ whole genome shotgun (WGS) entry which is preliminary data.</text>
</comment>
<feature type="compositionally biased region" description="Polar residues" evidence="1">
    <location>
        <begin position="1019"/>
        <end position="1034"/>
    </location>
</feature>
<feature type="region of interest" description="Disordered" evidence="1">
    <location>
        <begin position="938"/>
        <end position="1492"/>
    </location>
</feature>
<feature type="compositionally biased region" description="Low complexity" evidence="1">
    <location>
        <begin position="1479"/>
        <end position="1491"/>
    </location>
</feature>
<feature type="compositionally biased region" description="Polar residues" evidence="1">
    <location>
        <begin position="431"/>
        <end position="455"/>
    </location>
</feature>
<feature type="compositionally biased region" description="Low complexity" evidence="1">
    <location>
        <begin position="714"/>
        <end position="723"/>
    </location>
</feature>
<feature type="region of interest" description="Disordered" evidence="1">
    <location>
        <begin position="1507"/>
        <end position="1527"/>
    </location>
</feature>
<evidence type="ECO:0000256" key="1">
    <source>
        <dbReference type="SAM" id="MobiDB-lite"/>
    </source>
</evidence>
<feature type="compositionally biased region" description="Polar residues" evidence="1">
    <location>
        <begin position="335"/>
        <end position="346"/>
    </location>
</feature>
<evidence type="ECO:0000313" key="4">
    <source>
        <dbReference type="Proteomes" id="UP001140510"/>
    </source>
</evidence>
<reference evidence="3" key="1">
    <citation type="submission" date="2022-10" db="EMBL/GenBank/DDBJ databases">
        <title>Tapping the CABI collections for fungal endophytes: first genome assemblies for Collariella, Neodidymelliopsis, Ascochyta clinopodiicola, Didymella pomorum, Didymosphaeria variabile, Neocosmospora piperis and Neocucurbitaria cava.</title>
        <authorList>
            <person name="Hill R."/>
        </authorList>
    </citation>
    <scope>NUCLEOTIDE SEQUENCE</scope>
    <source>
        <strain evidence="3">IMI 355091</strain>
    </source>
</reference>
<feature type="compositionally biased region" description="Low complexity" evidence="1">
    <location>
        <begin position="1229"/>
        <end position="1242"/>
    </location>
</feature>
<feature type="compositionally biased region" description="Polar residues" evidence="1">
    <location>
        <begin position="860"/>
        <end position="885"/>
    </location>
</feature>
<feature type="compositionally biased region" description="Low complexity" evidence="1">
    <location>
        <begin position="509"/>
        <end position="531"/>
    </location>
</feature>
<feature type="compositionally biased region" description="Polar residues" evidence="1">
    <location>
        <begin position="463"/>
        <end position="472"/>
    </location>
</feature>
<feature type="compositionally biased region" description="Basic residues" evidence="1">
    <location>
        <begin position="1507"/>
        <end position="1518"/>
    </location>
</feature>
<feature type="compositionally biased region" description="Acidic residues" evidence="1">
    <location>
        <begin position="1292"/>
        <end position="1304"/>
    </location>
</feature>
<feature type="compositionally biased region" description="Polar residues" evidence="1">
    <location>
        <begin position="636"/>
        <end position="648"/>
    </location>
</feature>
<feature type="region of interest" description="Disordered" evidence="1">
    <location>
        <begin position="43"/>
        <end position="656"/>
    </location>
</feature>
<feature type="compositionally biased region" description="Low complexity" evidence="1">
    <location>
        <begin position="1310"/>
        <end position="1319"/>
    </location>
</feature>
<keyword evidence="4" id="KW-1185">Reference proteome</keyword>
<keyword evidence="2" id="KW-1133">Transmembrane helix</keyword>
<feature type="compositionally biased region" description="Polar residues" evidence="1">
    <location>
        <begin position="398"/>
        <end position="407"/>
    </location>
</feature>
<feature type="compositionally biased region" description="Basic and acidic residues" evidence="1">
    <location>
        <begin position="313"/>
        <end position="332"/>
    </location>
</feature>
<feature type="compositionally biased region" description="Polar residues" evidence="1">
    <location>
        <begin position="804"/>
        <end position="813"/>
    </location>
</feature>
<organism evidence="3 4">
    <name type="scientific">Didymella pomorum</name>
    <dbReference type="NCBI Taxonomy" id="749634"/>
    <lineage>
        <taxon>Eukaryota</taxon>
        <taxon>Fungi</taxon>
        <taxon>Dikarya</taxon>
        <taxon>Ascomycota</taxon>
        <taxon>Pezizomycotina</taxon>
        <taxon>Dothideomycetes</taxon>
        <taxon>Pleosporomycetidae</taxon>
        <taxon>Pleosporales</taxon>
        <taxon>Pleosporineae</taxon>
        <taxon>Didymellaceae</taxon>
        <taxon>Didymella</taxon>
    </lineage>
</organism>
<feature type="region of interest" description="Disordered" evidence="1">
    <location>
        <begin position="1"/>
        <end position="26"/>
    </location>
</feature>
<feature type="compositionally biased region" description="Low complexity" evidence="1">
    <location>
        <begin position="1099"/>
        <end position="1128"/>
    </location>
</feature>
<feature type="compositionally biased region" description="Basic and acidic residues" evidence="1">
    <location>
        <begin position="408"/>
        <end position="420"/>
    </location>
</feature>
<feature type="compositionally biased region" description="Polar residues" evidence="1">
    <location>
        <begin position="540"/>
        <end position="553"/>
    </location>
</feature>
<keyword evidence="2" id="KW-0812">Transmembrane</keyword>
<sequence>MFSKRRRAASNPPQRSAPPPSASASLAATKAFVRNQASDANLSNAAAAAALRSHTSSPTPVGELVTKRMVRRGSTSSQGSQRPQGLRRQSSSGSMTERSFRNPSPNGSTTAVPPVPAVPQNIPGSGGSVHRRASSLEPVYRVGSPTQRGGGRGVSLDRGSGPSVNRIQRVGSPLAQVSEEGQDQRQSVNFSRPMSPGPSGGPSSSSGWFGGPVVNKEAVQRMASTSRPKSASNAYASNTAQAVQNAANRPVSHHFVQQGQEGMRLTSGSMRAKPSGTAVQSRSFLPARTQSPRPVDPKSPDAVYDPSTRTFIHKQDAMNIHREQHEQPEEPAQHYVSQHLQSTAPLQSGRGRTPSPLRYSMQPEQSPPRSVAQPLLPNINTAEARRFEDRPMTPPASQPSSGTTLARQHSEDYAKADIKPVDFIPMDIGQANASPQPQTELSPQFAPNQDSSYPRISTPAKATPNTPVQQVRDTVKTERQASLSPVRHATFAPNTSVLAGLKHDPLPRSVSPAKSALKSSPSVSRRSASPLGPNGRVYSKTASISGASDTASESGLGKKKKTVRVSFEQEPTIAGHAAYGDMDTPVSPAGPTPSKPIPAVQDEFEDFMKPRPALPSFGSVRDKTRQRDEEEVPQKVTETVSTPMSASVASVGEPMEASTDLGLGHIVSQDFAAKQSAVSEPLAPQVTSVEGSGYVSDSNYSSDGESSVRKHADPATTAATTTEPEPKSLAKPTEATPATLPAITEQVVEVPNIAVLPATPSPYEHPEPKFQSLSAPGGWTEQEEQQPPTTSYAPVQFAPIETPASIQQQLNEPPSTPNPEDDDTDNSSVYSDAYEDPSDMDGGFGSINAIVESPIVGTSPGLTGSPWTDKSATDSPITQRKSSTLAADKDKPMDTSASDWEAARAHWSGINRPRDHDGRPAVPTNTHAQTVAARVLQAPVQESELRTKPAVQATPKETTPRVSMSEAPPRASMSSQPPQTPNKPLKSALKKTTPAPALAQAPRSGVPQMRMSMRGASSRDASSGQTQMRTSMRGNASPGPRAERQMRTSMRGDAAPVLSMAVAASRQSAPVDTKAPRGALQKKHIPAAVAASQARPQSMPAAAPRKTMAAPAPTYDSDSDASASSFQRSRGRRNGGGGFSRTSMRGAPAGPTMRASAPAPAQVRSIPPPQPAQSNFRSSMRPSSPEPVKSSRFSIRSLSPAGRFRRKSKDEPPVPSLPSPKSMPKPKGKTPAPAPAKTNAFKSRFADSSDEDEDRPRRFASRFADSDSEPEPYELPPGLAPVRGIPRKAGEEDGDSTDLEEEIEAERPSTTVAPTAAVTNGQTNGHTNGVLPAQGTALAAGSLRDSKETPSSPATKEKRGFFGMGKKKKKVVAPTPAAAQPSQAPQPTSPTSDIPLPPQPRNREVGGPLTPIGEDDDKQLGVSPAVTASPQVKQSPRSPKLQRRSTPDWPLAPPPPITGEQRPMSSDGVARRPRFGKRQSSQFSTATTATSPVVDAQGRSVSFGRTGKKKKFQGLRRTSHLDRPPIPTISETMVDTLLKRAPKNPALFIACNVSVVLAWGACMGAVRRARQTKTEEGVYKVKLRKW</sequence>
<feature type="compositionally biased region" description="Low complexity" evidence="1">
    <location>
        <begin position="1373"/>
        <end position="1392"/>
    </location>
</feature>
<feature type="compositionally biased region" description="Low complexity" evidence="1">
    <location>
        <begin position="72"/>
        <end position="84"/>
    </location>
</feature>
<proteinExistence type="predicted"/>
<accession>A0A9W8Z6X5</accession>
<dbReference type="Proteomes" id="UP001140510">
    <property type="component" value="Unassembled WGS sequence"/>
</dbReference>
<feature type="compositionally biased region" description="Low complexity" evidence="1">
    <location>
        <begin position="696"/>
        <end position="705"/>
    </location>
</feature>
<protein>
    <submittedName>
        <fullName evidence="3">Uncharacterized protein</fullName>
    </submittedName>
</protein>
<dbReference type="EMBL" id="JAPEVA010000086">
    <property type="protein sequence ID" value="KAJ4400624.1"/>
    <property type="molecule type" value="Genomic_DNA"/>
</dbReference>
<feature type="region of interest" description="Disordered" evidence="1">
    <location>
        <begin position="673"/>
        <end position="744"/>
    </location>
</feature>
<keyword evidence="2" id="KW-0472">Membrane</keyword>
<evidence type="ECO:0000313" key="3">
    <source>
        <dbReference type="EMBL" id="KAJ4400624.1"/>
    </source>
</evidence>
<gene>
    <name evidence="3" type="ORF">N0V91_008561</name>
</gene>
<feature type="compositionally biased region" description="Polar residues" evidence="1">
    <location>
        <begin position="87"/>
        <end position="110"/>
    </location>
</feature>